<dbReference type="RefSeq" id="WP_086896657.1">
    <property type="nucleotide sequence ID" value="NZ_CP022699.1"/>
</dbReference>
<proteinExistence type="predicted"/>
<dbReference type="Proteomes" id="UP000220394">
    <property type="component" value="Chromosome"/>
</dbReference>
<gene>
    <name evidence="2" type="ORF">CIW82_06750</name>
</gene>
<dbReference type="SUPFAM" id="SSF47598">
    <property type="entry name" value="Ribbon-helix-helix"/>
    <property type="match status" value="1"/>
</dbReference>
<dbReference type="AlphaFoldDB" id="A0A291PG24"/>
<evidence type="ECO:0000313" key="3">
    <source>
        <dbReference type="Proteomes" id="UP000220394"/>
    </source>
</evidence>
<organism evidence="2 3">
    <name type="scientific">Acetobacter tropicalis</name>
    <dbReference type="NCBI Taxonomy" id="104102"/>
    <lineage>
        <taxon>Bacteria</taxon>
        <taxon>Pseudomonadati</taxon>
        <taxon>Pseudomonadota</taxon>
        <taxon>Alphaproteobacteria</taxon>
        <taxon>Acetobacterales</taxon>
        <taxon>Acetobacteraceae</taxon>
        <taxon>Acetobacter</taxon>
    </lineage>
</organism>
<dbReference type="InterPro" id="IPR005569">
    <property type="entry name" value="Arc_DNA-bd_dom"/>
</dbReference>
<evidence type="ECO:0000313" key="2">
    <source>
        <dbReference type="EMBL" id="ATJ90430.1"/>
    </source>
</evidence>
<accession>A0A291PG24</accession>
<protein>
    <submittedName>
        <fullName evidence="2">Arc family DNA-binding protein</fullName>
    </submittedName>
</protein>
<dbReference type="GO" id="GO:0006355">
    <property type="term" value="P:regulation of DNA-templated transcription"/>
    <property type="evidence" value="ECO:0007669"/>
    <property type="project" value="InterPro"/>
</dbReference>
<dbReference type="Pfam" id="PF03869">
    <property type="entry name" value="Arc"/>
    <property type="match status" value="1"/>
</dbReference>
<dbReference type="GO" id="GO:0003677">
    <property type="term" value="F:DNA binding"/>
    <property type="evidence" value="ECO:0007669"/>
    <property type="project" value="UniProtKB-KW"/>
</dbReference>
<reference evidence="2 3" key="1">
    <citation type="submission" date="2017-08" db="EMBL/GenBank/DDBJ databases">
        <title>Complete Genome Sequence of Acetobacter tropicalis Oregon-R-modENCODE STRAIN BDGP1, an acetic acid bacterium isolated from Drosophila melanogaster gut.</title>
        <authorList>
            <person name="Wan K.H."/>
            <person name="Yu C."/>
            <person name="Park S."/>
            <person name="Hammonds A.S."/>
            <person name="Booth B.W."/>
            <person name="Celniker S.E."/>
        </authorList>
    </citation>
    <scope>NUCLEOTIDE SEQUENCE [LARGE SCALE GENOMIC DNA]</scope>
    <source>
        <strain evidence="2 3">BDGP1</strain>
    </source>
</reference>
<dbReference type="InterPro" id="IPR010985">
    <property type="entry name" value="Ribbon_hlx_hlx"/>
</dbReference>
<feature type="domain" description="Arc-like DNA binding" evidence="1">
    <location>
        <begin position="9"/>
        <end position="44"/>
    </location>
</feature>
<name>A0A291PG24_9PROT</name>
<dbReference type="KEGG" id="ato:CIW82_06750"/>
<dbReference type="Gene3D" id="1.10.1220.10">
    <property type="entry name" value="Met repressor-like"/>
    <property type="match status" value="1"/>
</dbReference>
<evidence type="ECO:0000259" key="1">
    <source>
        <dbReference type="Pfam" id="PF03869"/>
    </source>
</evidence>
<dbReference type="EMBL" id="CP022699">
    <property type="protein sequence ID" value="ATJ90430.1"/>
    <property type="molecule type" value="Genomic_DNA"/>
</dbReference>
<sequence length="93" mass="10465">MADEKRSTINIRLGESLLQIMREEAARHARSMNAEIVRRLEASLPSSRIPCIPETADITAEERALLRMWRTLGSEEKRSVSVLLRAATSSKSD</sequence>
<keyword evidence="2" id="KW-0238">DNA-binding</keyword>
<dbReference type="InterPro" id="IPR013321">
    <property type="entry name" value="Arc_rbn_hlx_hlx"/>
</dbReference>